<gene>
    <name evidence="2" type="ORF">ACRE_048070</name>
</gene>
<proteinExistence type="predicted"/>
<dbReference type="AlphaFoldDB" id="A0A086T4U3"/>
<comment type="caution">
    <text evidence="2">The sequence shown here is derived from an EMBL/GenBank/DDBJ whole genome shotgun (WGS) entry which is preliminary data.</text>
</comment>
<evidence type="ECO:0000313" key="2">
    <source>
        <dbReference type="EMBL" id="KFH44375.1"/>
    </source>
</evidence>
<keyword evidence="1" id="KW-0732">Signal</keyword>
<name>A0A086T4U3_HAPC1</name>
<evidence type="ECO:0000256" key="1">
    <source>
        <dbReference type="SAM" id="SignalP"/>
    </source>
</evidence>
<feature type="chain" id="PRO_5001815382" evidence="1">
    <location>
        <begin position="17"/>
        <end position="342"/>
    </location>
</feature>
<keyword evidence="3" id="KW-1185">Reference proteome</keyword>
<dbReference type="OrthoDB" id="4850192at2759"/>
<accession>A0A086T4U3</accession>
<dbReference type="EMBL" id="JPKY01000049">
    <property type="protein sequence ID" value="KFH44375.1"/>
    <property type="molecule type" value="Genomic_DNA"/>
</dbReference>
<protein>
    <submittedName>
        <fullName evidence="2">Uncharacterized protein</fullName>
    </submittedName>
</protein>
<organism evidence="2 3">
    <name type="scientific">Hapsidospora chrysogenum (strain ATCC 11550 / CBS 779.69 / DSM 880 / IAM 14645 / JCM 23072 / IMI 49137)</name>
    <name type="common">Acremonium chrysogenum</name>
    <dbReference type="NCBI Taxonomy" id="857340"/>
    <lineage>
        <taxon>Eukaryota</taxon>
        <taxon>Fungi</taxon>
        <taxon>Dikarya</taxon>
        <taxon>Ascomycota</taxon>
        <taxon>Pezizomycotina</taxon>
        <taxon>Sordariomycetes</taxon>
        <taxon>Hypocreomycetidae</taxon>
        <taxon>Hypocreales</taxon>
        <taxon>Bionectriaceae</taxon>
        <taxon>Hapsidospora</taxon>
    </lineage>
</organism>
<evidence type="ECO:0000313" key="3">
    <source>
        <dbReference type="Proteomes" id="UP000029964"/>
    </source>
</evidence>
<feature type="signal peptide" evidence="1">
    <location>
        <begin position="1"/>
        <end position="16"/>
    </location>
</feature>
<dbReference type="Proteomes" id="UP000029964">
    <property type="component" value="Unassembled WGS sequence"/>
</dbReference>
<dbReference type="HOGENOM" id="CLU_811246_0_0_1"/>
<reference evidence="3" key="1">
    <citation type="journal article" date="2014" name="Genome Announc.">
        <title>Genome sequence and annotation of Acremonium chrysogenum, producer of the beta-lactam antibiotic cephalosporin C.</title>
        <authorList>
            <person name="Terfehr D."/>
            <person name="Dahlmann T.A."/>
            <person name="Specht T."/>
            <person name="Zadra I."/>
            <person name="Kuernsteiner H."/>
            <person name="Kueck U."/>
        </authorList>
    </citation>
    <scope>NUCLEOTIDE SEQUENCE [LARGE SCALE GENOMIC DNA]</scope>
    <source>
        <strain evidence="3">ATCC 11550 / CBS 779.69 / DSM 880 / IAM 14645 / JCM 23072 / IMI 49137</strain>
    </source>
</reference>
<sequence length="342" mass="37973">MFSLLAFLALMPMARGICDTECGPLSDLLSGCSLPPYSPAWDRPSSELRNLTGLPPAWSYQAGPNTYHIANYSQADCFCHDAPAEILSCFDCHGLNWDGGEMPFQDILGGMYEDCTAFGYFDNSTLSYPSTTISSMPEATQFTDSSGSDACVDLFGGAQRALFKNLNISDKCNDAHHHSGLPQASTAVDITPTYSCEWTEATWDNIVNDCNLTGDDTGVEPWRNRTALYKSASYNPRTGFQCIANRRPSDDEEDIPKWEPSWDICPSTATIPENNTQMIWEWARDNSLPMACLRSFDKELPYARRQLSGAKLCLSRTCETKIVPKLTSVVKYVEETDNLTMQ</sequence>